<feature type="region of interest" description="Disordered" evidence="1">
    <location>
        <begin position="1"/>
        <end position="59"/>
    </location>
</feature>
<reference evidence="2 3" key="1">
    <citation type="submission" date="2018-01" db="EMBL/GenBank/DDBJ databases">
        <title>Draft genome sequence of Jishengella sp. NA12.</title>
        <authorList>
            <person name="Sahin N."/>
            <person name="Ay H."/>
            <person name="Saygin H."/>
        </authorList>
    </citation>
    <scope>NUCLEOTIDE SEQUENCE [LARGE SCALE GENOMIC DNA]</scope>
    <source>
        <strain evidence="2 3">NA12</strain>
    </source>
</reference>
<sequence>MSGGGTKNMYHRGAAQVTSRPDHADRQPHANQPTGHTAPAASLIPVRDQVGRRQSGRPE</sequence>
<proteinExistence type="predicted"/>
<dbReference type="AlphaFoldDB" id="A0A2W2DBH4"/>
<evidence type="ECO:0000313" key="3">
    <source>
        <dbReference type="Proteomes" id="UP000248924"/>
    </source>
</evidence>
<keyword evidence="3" id="KW-1185">Reference proteome</keyword>
<gene>
    <name evidence="2" type="ORF">C1I95_29160</name>
</gene>
<evidence type="ECO:0000256" key="1">
    <source>
        <dbReference type="SAM" id="MobiDB-lite"/>
    </source>
</evidence>
<accession>A0A2W2DBH4</accession>
<comment type="caution">
    <text evidence="2">The sequence shown here is derived from an EMBL/GenBank/DDBJ whole genome shotgun (WGS) entry which is preliminary data.</text>
</comment>
<protein>
    <submittedName>
        <fullName evidence="2">Uncharacterized protein</fullName>
    </submittedName>
</protein>
<name>A0A2W2DBH4_9ACTN</name>
<dbReference type="Proteomes" id="UP000248924">
    <property type="component" value="Unassembled WGS sequence"/>
</dbReference>
<dbReference type="EMBL" id="POTY01000272">
    <property type="protein sequence ID" value="PZG09312.1"/>
    <property type="molecule type" value="Genomic_DNA"/>
</dbReference>
<evidence type="ECO:0000313" key="2">
    <source>
        <dbReference type="EMBL" id="PZG09312.1"/>
    </source>
</evidence>
<organism evidence="2 3">
    <name type="scientific">Micromonospora craterilacus</name>
    <dbReference type="NCBI Taxonomy" id="1655439"/>
    <lineage>
        <taxon>Bacteria</taxon>
        <taxon>Bacillati</taxon>
        <taxon>Actinomycetota</taxon>
        <taxon>Actinomycetes</taxon>
        <taxon>Micromonosporales</taxon>
        <taxon>Micromonosporaceae</taxon>
        <taxon>Micromonospora</taxon>
    </lineage>
</organism>